<keyword evidence="2" id="KW-0443">Lipid metabolism</keyword>
<evidence type="ECO:0000313" key="5">
    <source>
        <dbReference type="EMBL" id="MED6260394.1"/>
    </source>
</evidence>
<keyword evidence="1" id="KW-0344">Guanine-nucleotide releasing factor</keyword>
<dbReference type="Gene3D" id="3.20.20.190">
    <property type="entry name" value="Phosphatidylinositol (PI) phosphodiesterase"/>
    <property type="match status" value="1"/>
</dbReference>
<dbReference type="InterPro" id="IPR036964">
    <property type="entry name" value="RASGEF_cat_dom_sf"/>
</dbReference>
<evidence type="ECO:0000259" key="4">
    <source>
        <dbReference type="PROSITE" id="PS50009"/>
    </source>
</evidence>
<keyword evidence="2" id="KW-0442">Lipid degradation</keyword>
<name>A0ABU7CFP3_9TELE</name>
<dbReference type="PANTHER" id="PTHR10336:SF6">
    <property type="entry name" value="1-PHOSPHATIDYLINOSITOL 4,5-BISPHOSPHATE PHOSPHODIESTERASE EPSILON-1"/>
    <property type="match status" value="1"/>
</dbReference>
<feature type="compositionally biased region" description="Acidic residues" evidence="3">
    <location>
        <begin position="1038"/>
        <end position="1049"/>
    </location>
</feature>
<dbReference type="Pfam" id="PF00388">
    <property type="entry name" value="PI-PLC-X"/>
    <property type="match status" value="1"/>
</dbReference>
<dbReference type="PROSITE" id="PS50009">
    <property type="entry name" value="RASGEF_CAT"/>
    <property type="match status" value="1"/>
</dbReference>
<evidence type="ECO:0000256" key="2">
    <source>
        <dbReference type="RuleBase" id="RU361133"/>
    </source>
</evidence>
<comment type="caution">
    <text evidence="5">The sequence shown here is derived from an EMBL/GenBank/DDBJ whole genome shotgun (WGS) entry which is preliminary data.</text>
</comment>
<sequence>MCLQSLNIQERQLANNMTSSSSSLPPSVSGISKELAELRHLIQFPEEIACILTEQEQLLYQQVFPLDYLCFLTRDLGSPECQTRRHPNLKASLSVPAMPTQSAQRSNAVEDLVARFNEVSSWVTWLVLTAGSMEEKREVFSYLVHVAKCCWNMGNYNGVMEFLAGLRSRKVLKMWQFMDQSDIETMRSLKDAMAQHESSSEYKKVVTRALNIPGCKVVPFCGVFLKELSDALDSTASIISLKQSPDNTDNTIEFVSDYSGQHNFMSRSGPDGLHVPEKEATVSNILQIIRSCNRSLESEESDETSTSPSSTGPSLTFRCNSLRDRCRNQFTVGDLSDSDGDLSTEPVVKEVEFQGTEETHKAFSHGTELIPWYVLSLQPDVHQFLLQGATVIHYDQDSHLSARCLLRLQPDNTTLIWGKLQSGGASSTEHLPGLGHSVVPGLAEGLLDLGVVKAVFLGHQGVDVHAVCLQNKLSQMTVEENGLTLLYGLSTTDNRLLHFVAPNYTAQTLHKGLSELVNATRKLKKFPDQRLQWLRRQYVSLYQEEGRYEGPTLAQAIELFGGRRWNMGTGAVEKQSNQKNSPLSINDRSKKKKKVLVRGDSGDATDDEMVSRKTRSCKEGLYRNGPESDSIDQEDPDDSFPGPFSLSSNKGSGLLNSSSSSSSSSSMAGSNHSRPQSSPILSGTSKSQPGAWSSRSWHGRGKGCFRGFQNLMISDSTMSFIEFVELFKSFSIRSRKDLKELFDTFAVPCSRSCPESSPLYTNLRIDDKDTGLQPDLDLLTRNGSDLGLFIRTRHLMSDNQKQISDAIAAASIVTNGTGVENASLGFARFLMDKDNFASRNEESQMNPEELQYPLSYYYIESSHNTYLTGHQLKGESSVELYSHVLLQGCRSVELDCWDGDDGMPVIYHGHTLTTKIPFKDVVEAINRSAFVNSDMPVILSIENHCSLLQQRKMAEIFKTVFGERLVTRFLFESDFSDDPHLPSLLQLRGKILLKNKKLKAHQAPVDILKQKAHQLAHLQAQASNGSPGVSSPTNHANEEEEEEEDEYDYDYESLSDADVFTASTASYGLEDFFVWTAHVKRPHLPAE</sequence>
<feature type="compositionally biased region" description="Polar residues" evidence="3">
    <location>
        <begin position="574"/>
        <end position="586"/>
    </location>
</feature>
<feature type="compositionally biased region" description="Polar residues" evidence="3">
    <location>
        <begin position="674"/>
        <end position="696"/>
    </location>
</feature>
<accession>A0ABU7CFP3</accession>
<dbReference type="Proteomes" id="UP001345963">
    <property type="component" value="Unassembled WGS sequence"/>
</dbReference>
<keyword evidence="6" id="KW-1185">Reference proteome</keyword>
<dbReference type="PRINTS" id="PR00390">
    <property type="entry name" value="PHPHLIPASEC"/>
</dbReference>
<comment type="catalytic activity">
    <reaction evidence="2">
        <text>a 1,2-diacyl-sn-glycero-3-phospho-(1D-myo-inositol-4,5-bisphosphate) + H2O = 1D-myo-inositol 1,4,5-trisphosphate + a 1,2-diacyl-sn-glycerol + H(+)</text>
        <dbReference type="Rhea" id="RHEA:33179"/>
        <dbReference type="ChEBI" id="CHEBI:15377"/>
        <dbReference type="ChEBI" id="CHEBI:15378"/>
        <dbReference type="ChEBI" id="CHEBI:17815"/>
        <dbReference type="ChEBI" id="CHEBI:58456"/>
        <dbReference type="ChEBI" id="CHEBI:203600"/>
        <dbReference type="EC" id="3.1.4.11"/>
    </reaction>
</comment>
<feature type="compositionally biased region" description="Polar residues" evidence="3">
    <location>
        <begin position="1023"/>
        <end position="1035"/>
    </location>
</feature>
<dbReference type="SMART" id="SM00148">
    <property type="entry name" value="PLCXc"/>
    <property type="match status" value="1"/>
</dbReference>
<feature type="compositionally biased region" description="Low complexity" evidence="3">
    <location>
        <begin position="645"/>
        <end position="673"/>
    </location>
</feature>
<dbReference type="EMBL" id="JAHUTI010088861">
    <property type="protein sequence ID" value="MED6260394.1"/>
    <property type="molecule type" value="Genomic_DNA"/>
</dbReference>
<dbReference type="Pfam" id="PF00617">
    <property type="entry name" value="RasGEF"/>
    <property type="match status" value="1"/>
</dbReference>
<organism evidence="5 6">
    <name type="scientific">Ataeniobius toweri</name>
    <dbReference type="NCBI Taxonomy" id="208326"/>
    <lineage>
        <taxon>Eukaryota</taxon>
        <taxon>Metazoa</taxon>
        <taxon>Chordata</taxon>
        <taxon>Craniata</taxon>
        <taxon>Vertebrata</taxon>
        <taxon>Euteleostomi</taxon>
        <taxon>Actinopterygii</taxon>
        <taxon>Neopterygii</taxon>
        <taxon>Teleostei</taxon>
        <taxon>Neoteleostei</taxon>
        <taxon>Acanthomorphata</taxon>
        <taxon>Ovalentaria</taxon>
        <taxon>Atherinomorphae</taxon>
        <taxon>Cyprinodontiformes</taxon>
        <taxon>Goodeidae</taxon>
        <taxon>Ataeniobius</taxon>
    </lineage>
</organism>
<proteinExistence type="predicted"/>
<dbReference type="SUPFAM" id="SSF50729">
    <property type="entry name" value="PH domain-like"/>
    <property type="match status" value="1"/>
</dbReference>
<feature type="compositionally biased region" description="Acidic residues" evidence="3">
    <location>
        <begin position="629"/>
        <end position="638"/>
    </location>
</feature>
<feature type="domain" description="Ras-GEF" evidence="4">
    <location>
        <begin position="44"/>
        <end position="299"/>
    </location>
</feature>
<evidence type="ECO:0000256" key="3">
    <source>
        <dbReference type="SAM" id="MobiDB-lite"/>
    </source>
</evidence>
<feature type="region of interest" description="Disordered" evidence="3">
    <location>
        <begin position="571"/>
        <end position="697"/>
    </location>
</feature>
<dbReference type="InterPro" id="IPR023578">
    <property type="entry name" value="Ras_GEF_dom_sf"/>
</dbReference>
<dbReference type="InterPro" id="IPR001895">
    <property type="entry name" value="RASGEF_cat_dom"/>
</dbReference>
<dbReference type="PANTHER" id="PTHR10336">
    <property type="entry name" value="PHOSPHOINOSITIDE-SPECIFIC PHOSPHOLIPASE C FAMILY PROTEIN"/>
    <property type="match status" value="1"/>
</dbReference>
<dbReference type="PROSITE" id="PS50007">
    <property type="entry name" value="PIPLC_X_DOMAIN"/>
    <property type="match status" value="1"/>
</dbReference>
<keyword evidence="2" id="KW-0378">Hydrolase</keyword>
<feature type="region of interest" description="Disordered" evidence="3">
    <location>
        <begin position="1019"/>
        <end position="1049"/>
    </location>
</feature>
<dbReference type="EC" id="3.1.4.11" evidence="2"/>
<dbReference type="Gene3D" id="1.10.840.10">
    <property type="entry name" value="Ras guanine-nucleotide exchange factors catalytic domain"/>
    <property type="match status" value="1"/>
</dbReference>
<evidence type="ECO:0000256" key="1">
    <source>
        <dbReference type="PROSITE-ProRule" id="PRU00168"/>
    </source>
</evidence>
<dbReference type="SMART" id="SM00147">
    <property type="entry name" value="RasGEF"/>
    <property type="match status" value="1"/>
</dbReference>
<dbReference type="InterPro" id="IPR017946">
    <property type="entry name" value="PLC-like_Pdiesterase_TIM-brl"/>
</dbReference>
<protein>
    <recommendedName>
        <fullName evidence="2">Phosphoinositide phospholipase C</fullName>
        <ecNumber evidence="2">3.1.4.11</ecNumber>
    </recommendedName>
</protein>
<dbReference type="InterPro" id="IPR001192">
    <property type="entry name" value="PI-PLC_fam"/>
</dbReference>
<dbReference type="InterPro" id="IPR000909">
    <property type="entry name" value="PLipase_C_PInositol-sp_X_dom"/>
</dbReference>
<evidence type="ECO:0000313" key="6">
    <source>
        <dbReference type="Proteomes" id="UP001345963"/>
    </source>
</evidence>
<gene>
    <name evidence="5" type="primary">PLCE1_1</name>
    <name evidence="5" type="ORF">ATANTOWER_016886</name>
</gene>
<dbReference type="SUPFAM" id="SSF51695">
    <property type="entry name" value="PLC-like phosphodiesterases"/>
    <property type="match status" value="1"/>
</dbReference>
<reference evidence="5 6" key="1">
    <citation type="submission" date="2021-07" db="EMBL/GenBank/DDBJ databases">
        <authorList>
            <person name="Palmer J.M."/>
        </authorList>
    </citation>
    <scope>NUCLEOTIDE SEQUENCE [LARGE SCALE GENOMIC DNA]</scope>
    <source>
        <strain evidence="5 6">AT_MEX2019</strain>
        <tissue evidence="5">Muscle</tissue>
    </source>
</reference>
<dbReference type="SUPFAM" id="SSF48366">
    <property type="entry name" value="Ras GEF"/>
    <property type="match status" value="1"/>
</dbReference>